<comment type="caution">
    <text evidence="6">The sequence shown here is derived from an EMBL/GenBank/DDBJ whole genome shotgun (WGS) entry which is preliminary data.</text>
</comment>
<accession>A0A401XMW5</accession>
<keyword evidence="7" id="KW-1185">Reference proteome</keyword>
<dbReference type="AlphaFoldDB" id="A0A401XMW5"/>
<proteinExistence type="inferred from homology"/>
<dbReference type="RefSeq" id="WP_124398424.1">
    <property type="nucleotide sequence ID" value="NZ_BHZE01000021.1"/>
</dbReference>
<evidence type="ECO:0000313" key="7">
    <source>
        <dbReference type="Proteomes" id="UP000286715"/>
    </source>
</evidence>
<keyword evidence="3" id="KW-0133">Cell shape</keyword>
<dbReference type="InterPro" id="IPR042175">
    <property type="entry name" value="Cell/Rod_MreC_2"/>
</dbReference>
<evidence type="ECO:0000259" key="5">
    <source>
        <dbReference type="Pfam" id="PF04085"/>
    </source>
</evidence>
<dbReference type="InterPro" id="IPR007221">
    <property type="entry name" value="MreC"/>
</dbReference>
<comment type="similarity">
    <text evidence="1">Belongs to the MreC family.</text>
</comment>
<protein>
    <recommendedName>
        <fullName evidence="2">Cell shape-determining protein MreC</fullName>
    </recommendedName>
    <alternativeName>
        <fullName evidence="4">Cell shape protein MreC</fullName>
    </alternativeName>
</protein>
<evidence type="ECO:0000256" key="1">
    <source>
        <dbReference type="ARBA" id="ARBA00009369"/>
    </source>
</evidence>
<organism evidence="6 7">
    <name type="scientific">Thermaurantimonas aggregans</name>
    <dbReference type="NCBI Taxonomy" id="2173829"/>
    <lineage>
        <taxon>Bacteria</taxon>
        <taxon>Pseudomonadati</taxon>
        <taxon>Bacteroidota</taxon>
        <taxon>Flavobacteriia</taxon>
        <taxon>Flavobacteriales</taxon>
        <taxon>Schleiferiaceae</taxon>
        <taxon>Thermaurantimonas</taxon>
    </lineage>
</organism>
<dbReference type="NCBIfam" id="NF010532">
    <property type="entry name" value="PRK13922.9-3"/>
    <property type="match status" value="1"/>
</dbReference>
<evidence type="ECO:0000256" key="3">
    <source>
        <dbReference type="ARBA" id="ARBA00022960"/>
    </source>
</evidence>
<dbReference type="PANTHER" id="PTHR34138:SF1">
    <property type="entry name" value="CELL SHAPE-DETERMINING PROTEIN MREC"/>
    <property type="match status" value="1"/>
</dbReference>
<dbReference type="Gene3D" id="2.40.10.340">
    <property type="entry name" value="Rod shape-determining protein MreC, domain 1"/>
    <property type="match status" value="1"/>
</dbReference>
<name>A0A401XMW5_9FLAO</name>
<evidence type="ECO:0000256" key="4">
    <source>
        <dbReference type="ARBA" id="ARBA00032089"/>
    </source>
</evidence>
<dbReference type="InterPro" id="IPR055342">
    <property type="entry name" value="MreC_beta-barrel_core"/>
</dbReference>
<dbReference type="GO" id="GO:0008360">
    <property type="term" value="P:regulation of cell shape"/>
    <property type="evidence" value="ECO:0007669"/>
    <property type="project" value="UniProtKB-KW"/>
</dbReference>
<evidence type="ECO:0000256" key="2">
    <source>
        <dbReference type="ARBA" id="ARBA00013855"/>
    </source>
</evidence>
<evidence type="ECO:0000313" key="6">
    <source>
        <dbReference type="EMBL" id="GCD78365.1"/>
    </source>
</evidence>
<feature type="domain" description="Rod shape-determining protein MreC beta-barrel core" evidence="5">
    <location>
        <begin position="111"/>
        <end position="258"/>
    </location>
</feature>
<dbReference type="PANTHER" id="PTHR34138">
    <property type="entry name" value="CELL SHAPE-DETERMINING PROTEIN MREC"/>
    <property type="match status" value="1"/>
</dbReference>
<dbReference type="Gene3D" id="2.40.10.350">
    <property type="entry name" value="Rod shape-determining protein MreC, domain 2"/>
    <property type="match status" value="1"/>
</dbReference>
<dbReference type="InterPro" id="IPR042177">
    <property type="entry name" value="Cell/Rod_1"/>
</dbReference>
<dbReference type="OrthoDB" id="9811827at2"/>
<reference evidence="6 7" key="1">
    <citation type="submission" date="2018-11" db="EMBL/GenBank/DDBJ databases">
        <title>Schleiferia aggregans sp. nov., a moderately thermophilic heterotrophic bacterium isolated from microbial mats at a terrestrial hot spring.</title>
        <authorList>
            <person name="Iino T."/>
            <person name="Ohkuma M."/>
            <person name="Haruta S."/>
        </authorList>
    </citation>
    <scope>NUCLEOTIDE SEQUENCE [LARGE SCALE GENOMIC DNA]</scope>
    <source>
        <strain evidence="6 7">LA</strain>
    </source>
</reference>
<dbReference type="Proteomes" id="UP000286715">
    <property type="component" value="Unassembled WGS sequence"/>
</dbReference>
<sequence length="277" mass="32002">MNKVWIFFEKNAYLLLFLLLQSIALSRVIRHNYFQSYLWFTASNYAVGNLHKMVFDIREYFSLKSQNQILQRENATLRNALNTELLPETNNKGFVNDTVRKQVYIYQEANVLYSTYNLQNNYMIINRGSVHGIKPGMAIITPFGVAGITKDVDTHYSTALTVLHSKFSISCRPINSYNFGSLTWNGKNYRYAQLIDLPKQTHIRNGDTVVTDVRSLIFPEGIPVGIVKSYRLRDPGDFIEAQVELFTDFSSINQVYVIDFLEKKAIENLKLLINENK</sequence>
<dbReference type="GO" id="GO:0005886">
    <property type="term" value="C:plasma membrane"/>
    <property type="evidence" value="ECO:0007669"/>
    <property type="project" value="TreeGrafter"/>
</dbReference>
<dbReference type="EMBL" id="BHZE01000021">
    <property type="protein sequence ID" value="GCD78365.1"/>
    <property type="molecule type" value="Genomic_DNA"/>
</dbReference>
<dbReference type="Pfam" id="PF04085">
    <property type="entry name" value="MreC"/>
    <property type="match status" value="1"/>
</dbReference>
<gene>
    <name evidence="6" type="ORF">JCM31826_18470</name>
</gene>